<reference evidence="1 2" key="1">
    <citation type="submission" date="2013-05" db="EMBL/GenBank/DDBJ databases">
        <title>Genome sequence of Streptomyces sparsogenes DSM 40356.</title>
        <authorList>
            <person name="Coyne S."/>
            <person name="Seebeck F.P."/>
        </authorList>
    </citation>
    <scope>NUCLEOTIDE SEQUENCE [LARGE SCALE GENOMIC DNA]</scope>
    <source>
        <strain evidence="1 2">DSM 40356</strain>
    </source>
</reference>
<keyword evidence="2" id="KW-1185">Reference proteome</keyword>
<dbReference type="EMBL" id="ASQP01000190">
    <property type="protein sequence ID" value="OMI38969.1"/>
    <property type="molecule type" value="Genomic_DNA"/>
</dbReference>
<protein>
    <submittedName>
        <fullName evidence="1">Uncharacterized protein</fullName>
    </submittedName>
</protein>
<dbReference type="RefSeq" id="WP_065962294.1">
    <property type="nucleotide sequence ID" value="NZ_ASQP01000190.1"/>
</dbReference>
<proteinExistence type="predicted"/>
<evidence type="ECO:0000313" key="1">
    <source>
        <dbReference type="EMBL" id="OMI38969.1"/>
    </source>
</evidence>
<dbReference type="AlphaFoldDB" id="A0A1R1SLT5"/>
<dbReference type="STRING" id="67365.GCA_001704635_06354"/>
<evidence type="ECO:0000313" key="2">
    <source>
        <dbReference type="Proteomes" id="UP000186168"/>
    </source>
</evidence>
<organism evidence="1 2">
    <name type="scientific">Streptomyces sparsogenes DSM 40356</name>
    <dbReference type="NCBI Taxonomy" id="1331668"/>
    <lineage>
        <taxon>Bacteria</taxon>
        <taxon>Bacillati</taxon>
        <taxon>Actinomycetota</taxon>
        <taxon>Actinomycetes</taxon>
        <taxon>Kitasatosporales</taxon>
        <taxon>Streptomycetaceae</taxon>
        <taxon>Streptomyces</taxon>
    </lineage>
</organism>
<accession>A0A1R1SLT5</accession>
<dbReference type="Proteomes" id="UP000186168">
    <property type="component" value="Unassembled WGS sequence"/>
</dbReference>
<name>A0A1R1SLT5_9ACTN</name>
<gene>
    <name evidence="1" type="ORF">SPAR_13320</name>
</gene>
<comment type="caution">
    <text evidence="1">The sequence shown here is derived from an EMBL/GenBank/DDBJ whole genome shotgun (WGS) entry which is preliminary data.</text>
</comment>
<sequence length="139" mass="15427">MDPIVLAAGGALVSAMATDGWQHARAAVVAWFRRHNPEQADNIYADLEVLRGQVAAARAEADQTTEQTLVRAWRARLQQLLDGDPELAVELRRLLEEHINPGPSLEEQAQVRSVVMRAEAHDNSRVYMAGRDQYITEGS</sequence>
<dbReference type="GeneID" id="96743901"/>